<reference evidence="8" key="1">
    <citation type="submission" date="2015-01" db="EMBL/GenBank/DDBJ databases">
        <authorList>
            <person name="Aksoy S."/>
            <person name="Warren W."/>
            <person name="Wilson R.K."/>
        </authorList>
    </citation>
    <scope>NUCLEOTIDE SEQUENCE [LARGE SCALE GENOMIC DNA]</scope>
    <source>
        <strain evidence="8">IAEA</strain>
    </source>
</reference>
<evidence type="ECO:0000256" key="2">
    <source>
        <dbReference type="ARBA" id="ARBA00022801"/>
    </source>
</evidence>
<dbReference type="GO" id="GO:0008311">
    <property type="term" value="F:double-stranded DNA 3'-5' DNA exonuclease activity"/>
    <property type="evidence" value="ECO:0007669"/>
    <property type="project" value="TreeGrafter"/>
</dbReference>
<keyword evidence="6" id="KW-0227">DNA damage</keyword>
<comment type="similarity">
    <text evidence="6">Belongs to the DNA repair enzymes AP/ExoA family.</text>
</comment>
<feature type="site" description="Transition state stabilizer" evidence="5">
    <location>
        <position position="90"/>
    </location>
</feature>
<evidence type="ECO:0000256" key="4">
    <source>
        <dbReference type="PIRSR" id="PIRSR604808-2"/>
    </source>
</evidence>
<dbReference type="Gene3D" id="3.60.10.10">
    <property type="entry name" value="Endonuclease/exonuclease/phosphatase"/>
    <property type="match status" value="1"/>
</dbReference>
<keyword evidence="1 4" id="KW-0479">Metal-binding</keyword>
<keyword evidence="2" id="KW-0378">Hydrolase</keyword>
<accession>A0A1B0C7T0</accession>
<evidence type="ECO:0000256" key="5">
    <source>
        <dbReference type="PIRSR" id="PIRSR604808-3"/>
    </source>
</evidence>
<evidence type="ECO:0000256" key="3">
    <source>
        <dbReference type="ARBA" id="ARBA00022842"/>
    </source>
</evidence>
<keyword evidence="8" id="KW-1185">Reference proteome</keyword>
<evidence type="ECO:0000256" key="6">
    <source>
        <dbReference type="RuleBase" id="RU362131"/>
    </source>
</evidence>
<name>A0A1B0C7T0_9MUSC</name>
<keyword evidence="4" id="KW-0464">Manganese</keyword>
<dbReference type="InterPro" id="IPR004808">
    <property type="entry name" value="AP_endonuc_1"/>
</dbReference>
<proteinExistence type="inferred from homology"/>
<dbReference type="GO" id="GO:0046872">
    <property type="term" value="F:metal ion binding"/>
    <property type="evidence" value="ECO:0007669"/>
    <property type="project" value="UniProtKB-KW"/>
</dbReference>
<dbReference type="NCBIfam" id="TIGR00633">
    <property type="entry name" value="xth"/>
    <property type="match status" value="1"/>
</dbReference>
<keyword evidence="3 4" id="KW-0460">Magnesium</keyword>
<dbReference type="GO" id="GO:0008081">
    <property type="term" value="F:phosphoric diester hydrolase activity"/>
    <property type="evidence" value="ECO:0007669"/>
    <property type="project" value="TreeGrafter"/>
</dbReference>
<dbReference type="EMBL" id="JXJN01030916">
    <property type="status" value="NOT_ANNOTATED_CDS"/>
    <property type="molecule type" value="Genomic_DNA"/>
</dbReference>
<dbReference type="AlphaFoldDB" id="A0A1B0C7T0"/>
<dbReference type="Proteomes" id="UP000092460">
    <property type="component" value="Unassembled WGS sequence"/>
</dbReference>
<dbReference type="GO" id="GO:0003906">
    <property type="term" value="F:DNA-(apurinic or apyrimidinic site) endonuclease activity"/>
    <property type="evidence" value="ECO:0007669"/>
    <property type="project" value="TreeGrafter"/>
</dbReference>
<dbReference type="InterPro" id="IPR036691">
    <property type="entry name" value="Endo/exonu/phosph_ase_sf"/>
</dbReference>
<comment type="cofactor">
    <cofactor evidence="4 6">
        <name>Mg(2+)</name>
        <dbReference type="ChEBI" id="CHEBI:18420"/>
    </cofactor>
    <cofactor evidence="4 6">
        <name>Mn(2+)</name>
        <dbReference type="ChEBI" id="CHEBI:29035"/>
    </cofactor>
    <text evidence="4 6">Probably binds two magnesium or manganese ions per subunit.</text>
</comment>
<evidence type="ECO:0000256" key="1">
    <source>
        <dbReference type="ARBA" id="ARBA00022723"/>
    </source>
</evidence>
<evidence type="ECO:0000313" key="8">
    <source>
        <dbReference type="Proteomes" id="UP000092460"/>
    </source>
</evidence>
<evidence type="ECO:0000313" key="7">
    <source>
        <dbReference type="EnsemblMetazoa" id="GPPI051623-PA"/>
    </source>
</evidence>
<dbReference type="PANTHER" id="PTHR22748:SF6">
    <property type="entry name" value="DNA-(APURINIC OR APYRIMIDINIC SITE) ENDONUCLEASE"/>
    <property type="match status" value="1"/>
</dbReference>
<feature type="binding site" evidence="4">
    <location>
        <position position="90"/>
    </location>
    <ligand>
        <name>Mg(2+)</name>
        <dbReference type="ChEBI" id="CHEBI:18420"/>
        <label>1</label>
    </ligand>
</feature>
<dbReference type="VEuPathDB" id="VectorBase:GPPI051623"/>
<feature type="binding site" evidence="4">
    <location>
        <position position="88"/>
    </location>
    <ligand>
        <name>Mg(2+)</name>
        <dbReference type="ChEBI" id="CHEBI:18420"/>
        <label>1</label>
    </ligand>
</feature>
<reference evidence="7" key="2">
    <citation type="submission" date="2020-05" db="UniProtKB">
        <authorList>
            <consortium name="EnsemblMetazoa"/>
        </authorList>
    </citation>
    <scope>IDENTIFICATION</scope>
    <source>
        <strain evidence="7">IAEA</strain>
    </source>
</reference>
<dbReference type="SUPFAM" id="SSF56219">
    <property type="entry name" value="DNase I-like"/>
    <property type="match status" value="1"/>
</dbReference>
<keyword evidence="6" id="KW-0234">DNA repair</keyword>
<dbReference type="GO" id="GO:0005634">
    <property type="term" value="C:nucleus"/>
    <property type="evidence" value="ECO:0007669"/>
    <property type="project" value="TreeGrafter"/>
</dbReference>
<protein>
    <submittedName>
        <fullName evidence="7">DNA-(apurinic or apyrimidinic site) lyase</fullName>
    </submittedName>
</protein>
<sequence length="200" mass="23438">MIKRYRKVKKNGGYAGVAIYSKIMPINVEYGIGNDEFDRNDRCITAEYETFFLIHVYVPNSGSHEWEKLFQTSVQKHYDRESIIIRDDVNVSHAEIGLGNPKTNTRNAGFTKEEREKMTELLALGYINTSKYFFPERKAAYTFWAYMSGARNSQHWVLHKQVPCPFFVTMTRENNDETDQDNLRIEVYPASAMRKREKLN</sequence>
<dbReference type="PANTHER" id="PTHR22748">
    <property type="entry name" value="AP ENDONUCLEASE"/>
    <property type="match status" value="1"/>
</dbReference>
<organism evidence="7 8">
    <name type="scientific">Glossina palpalis gambiensis</name>
    <dbReference type="NCBI Taxonomy" id="67801"/>
    <lineage>
        <taxon>Eukaryota</taxon>
        <taxon>Metazoa</taxon>
        <taxon>Ecdysozoa</taxon>
        <taxon>Arthropoda</taxon>
        <taxon>Hexapoda</taxon>
        <taxon>Insecta</taxon>
        <taxon>Pterygota</taxon>
        <taxon>Neoptera</taxon>
        <taxon>Endopterygota</taxon>
        <taxon>Diptera</taxon>
        <taxon>Brachycera</taxon>
        <taxon>Muscomorpha</taxon>
        <taxon>Hippoboscoidea</taxon>
        <taxon>Glossinidae</taxon>
        <taxon>Glossina</taxon>
    </lineage>
</organism>
<dbReference type="STRING" id="67801.A0A1B0C7T0"/>
<dbReference type="GO" id="GO:0006284">
    <property type="term" value="P:base-excision repair"/>
    <property type="evidence" value="ECO:0007669"/>
    <property type="project" value="TreeGrafter"/>
</dbReference>
<dbReference type="EnsemblMetazoa" id="GPPI051623-RA">
    <property type="protein sequence ID" value="GPPI051623-PA"/>
    <property type="gene ID" value="GPPI051623"/>
</dbReference>